<gene>
    <name evidence="2" type="ORF">RN001_011895</name>
</gene>
<evidence type="ECO:0000313" key="2">
    <source>
        <dbReference type="EMBL" id="KAK4875473.1"/>
    </source>
</evidence>
<proteinExistence type="predicted"/>
<keyword evidence="1" id="KW-0175">Coiled coil</keyword>
<dbReference type="PANTHER" id="PTHR45823:SF1">
    <property type="entry name" value="T-SNARE COILED-COIL HOMOLOGY DOMAIN-CONTAINING PROTEIN"/>
    <property type="match status" value="1"/>
</dbReference>
<evidence type="ECO:0000313" key="3">
    <source>
        <dbReference type="Proteomes" id="UP001353858"/>
    </source>
</evidence>
<protein>
    <submittedName>
        <fullName evidence="2">Uncharacterized protein</fullName>
    </submittedName>
</protein>
<reference evidence="3" key="1">
    <citation type="submission" date="2023-01" db="EMBL/GenBank/DDBJ databases">
        <title>Key to firefly adult light organ development and bioluminescence: homeobox transcription factors regulate luciferase expression and transportation to peroxisome.</title>
        <authorList>
            <person name="Fu X."/>
        </authorList>
    </citation>
    <scope>NUCLEOTIDE SEQUENCE [LARGE SCALE GENOMIC DNA]</scope>
</reference>
<organism evidence="2 3">
    <name type="scientific">Aquatica leii</name>
    <dbReference type="NCBI Taxonomy" id="1421715"/>
    <lineage>
        <taxon>Eukaryota</taxon>
        <taxon>Metazoa</taxon>
        <taxon>Ecdysozoa</taxon>
        <taxon>Arthropoda</taxon>
        <taxon>Hexapoda</taxon>
        <taxon>Insecta</taxon>
        <taxon>Pterygota</taxon>
        <taxon>Neoptera</taxon>
        <taxon>Endopterygota</taxon>
        <taxon>Coleoptera</taxon>
        <taxon>Polyphaga</taxon>
        <taxon>Elateriformia</taxon>
        <taxon>Elateroidea</taxon>
        <taxon>Lampyridae</taxon>
        <taxon>Luciolinae</taxon>
        <taxon>Aquatica</taxon>
    </lineage>
</organism>
<dbReference type="PANTHER" id="PTHR45823">
    <property type="entry name" value="T-SNARE COILED-COIL HOMOLOGY DOMAIN-CONTAINING PROTEIN"/>
    <property type="match status" value="1"/>
</dbReference>
<dbReference type="InterPro" id="IPR021109">
    <property type="entry name" value="Peptidase_aspartic_dom_sf"/>
</dbReference>
<dbReference type="Proteomes" id="UP001353858">
    <property type="component" value="Unassembled WGS sequence"/>
</dbReference>
<dbReference type="AlphaFoldDB" id="A0AAN7SM81"/>
<evidence type="ECO:0000256" key="1">
    <source>
        <dbReference type="SAM" id="Coils"/>
    </source>
</evidence>
<keyword evidence="3" id="KW-1185">Reference proteome</keyword>
<feature type="coiled-coil region" evidence="1">
    <location>
        <begin position="5"/>
        <end position="67"/>
    </location>
</feature>
<sequence>MVGALEMLQIVLNHLQENYELLISRLEMRYGDAHLQQVYHAQIKIRVQKAAESLQEFEVDIARLARLAYFAAPNTFLKQLAIQTFVDGLRDNETQQTLRLARPKTLDDALVHALEFEAAKQASQRDGHRLCCTAEVPAQTLESSVEIARRILRERGVTTLSCDEIDHVRRHRTKLKKRTIKALENLERGEQKRQKTSPVRVRLRTATGAEIPTHGQVKVTIGLGNGVLNHQILVADISEKVILGIDVIKKYGFHFDMKNDVLKIDNEEIPFHSSEKAAVRVLLSEHPTLPARTESVVMARLDGNFCEDYIRAIEPMEGGLVEKGLLVGKTLVRVKNTMPVRILNINSDSVTLKKKTVVGECTLVSQIVRCVKSDEDRSPKKCPQHLLDILTTKC</sequence>
<dbReference type="EMBL" id="JARPUR010000005">
    <property type="protein sequence ID" value="KAK4875473.1"/>
    <property type="molecule type" value="Genomic_DNA"/>
</dbReference>
<dbReference type="Gene3D" id="2.40.70.10">
    <property type="entry name" value="Acid Proteases"/>
    <property type="match status" value="1"/>
</dbReference>
<accession>A0AAN7SM81</accession>
<comment type="caution">
    <text evidence="2">The sequence shown here is derived from an EMBL/GenBank/DDBJ whole genome shotgun (WGS) entry which is preliminary data.</text>
</comment>
<name>A0AAN7SM81_9COLE</name>